<accession>A0ACB5SZH1</accession>
<dbReference type="Proteomes" id="UP001165064">
    <property type="component" value="Unassembled WGS sequence"/>
</dbReference>
<evidence type="ECO:0000313" key="1">
    <source>
        <dbReference type="EMBL" id="GME77639.1"/>
    </source>
</evidence>
<sequence>MKELLVKHPQIIPDFKSSVMERLSAKYATKRPVNLLMTKYSDNLPSFVDFFPKQNKIDQVKRETEVFKIAGRAYLGLWKQMMAIGGYMNDDVKPGNCRDWTVPTMLSGFGDEIITMAKSINRAIYQEKDYKGVIVYADNTLKKLEEYEILGNPLYKATKVVFKMLNELNGVPDDGESSEEESEFARFSGRRGYSLKRVHRFSKP</sequence>
<keyword evidence="2" id="KW-1185">Reference proteome</keyword>
<evidence type="ECO:0000313" key="2">
    <source>
        <dbReference type="Proteomes" id="UP001165064"/>
    </source>
</evidence>
<reference evidence="1" key="1">
    <citation type="submission" date="2023-04" db="EMBL/GenBank/DDBJ databases">
        <title>Ambrosiozyma monospora NBRC 10751.</title>
        <authorList>
            <person name="Ichikawa N."/>
            <person name="Sato H."/>
            <person name="Tonouchi N."/>
        </authorList>
    </citation>
    <scope>NUCLEOTIDE SEQUENCE</scope>
    <source>
        <strain evidence="1">NBRC 10751</strain>
    </source>
</reference>
<gene>
    <name evidence="1" type="ORF">Amon02_000310700</name>
</gene>
<organism evidence="1 2">
    <name type="scientific">Ambrosiozyma monospora</name>
    <name type="common">Yeast</name>
    <name type="synonym">Endomycopsis monosporus</name>
    <dbReference type="NCBI Taxonomy" id="43982"/>
    <lineage>
        <taxon>Eukaryota</taxon>
        <taxon>Fungi</taxon>
        <taxon>Dikarya</taxon>
        <taxon>Ascomycota</taxon>
        <taxon>Saccharomycotina</taxon>
        <taxon>Pichiomycetes</taxon>
        <taxon>Pichiales</taxon>
        <taxon>Pichiaceae</taxon>
        <taxon>Ambrosiozyma</taxon>
    </lineage>
</organism>
<proteinExistence type="predicted"/>
<dbReference type="EMBL" id="BSXS01001922">
    <property type="protein sequence ID" value="GME77639.1"/>
    <property type="molecule type" value="Genomic_DNA"/>
</dbReference>
<name>A0ACB5SZH1_AMBMO</name>
<comment type="caution">
    <text evidence="1">The sequence shown here is derived from an EMBL/GenBank/DDBJ whole genome shotgun (WGS) entry which is preliminary data.</text>
</comment>
<protein>
    <submittedName>
        <fullName evidence="1">Unnamed protein product</fullName>
    </submittedName>
</protein>